<evidence type="ECO:0000256" key="4">
    <source>
        <dbReference type="ARBA" id="ARBA00023235"/>
    </source>
</evidence>
<dbReference type="Pfam" id="PF01642">
    <property type="entry name" value="MM_CoA_mutase"/>
    <property type="match status" value="1"/>
</dbReference>
<keyword evidence="8" id="KW-1185">Reference proteome</keyword>
<dbReference type="InterPro" id="IPR036724">
    <property type="entry name" value="Cobalamin-bd_sf"/>
</dbReference>
<dbReference type="GO" id="GO:0019678">
    <property type="term" value="P:propionate metabolic process, methylmalonyl pathway"/>
    <property type="evidence" value="ECO:0007669"/>
    <property type="project" value="TreeGrafter"/>
</dbReference>
<dbReference type="GO" id="GO:0004494">
    <property type="term" value="F:methylmalonyl-CoA mutase activity"/>
    <property type="evidence" value="ECO:0007669"/>
    <property type="project" value="UniProtKB-EC"/>
</dbReference>
<dbReference type="GO" id="GO:0031419">
    <property type="term" value="F:cobalamin binding"/>
    <property type="evidence" value="ECO:0007669"/>
    <property type="project" value="UniProtKB-KW"/>
</dbReference>
<dbReference type="Proteomes" id="UP000431269">
    <property type="component" value="Chromosome"/>
</dbReference>
<evidence type="ECO:0000313" key="8">
    <source>
        <dbReference type="Proteomes" id="UP000431269"/>
    </source>
</evidence>
<keyword evidence="5" id="KW-0170">Cobalt</keyword>
<dbReference type="Gene3D" id="3.20.20.240">
    <property type="entry name" value="Methylmalonyl-CoA mutase"/>
    <property type="match status" value="1"/>
</dbReference>
<evidence type="ECO:0000313" key="7">
    <source>
        <dbReference type="EMBL" id="QGZ95542.1"/>
    </source>
</evidence>
<name>A0A6I6MVA4_9CAUL</name>
<dbReference type="SUPFAM" id="SSF52242">
    <property type="entry name" value="Cobalamin (vitamin B12)-binding domain"/>
    <property type="match status" value="1"/>
</dbReference>
<accession>A0A6I6MVA4</accession>
<comment type="similarity">
    <text evidence="2">Belongs to the methylmalonyl-CoA mutase family.</text>
</comment>
<protein>
    <submittedName>
        <fullName evidence="7">Methylmalonyl-CoA mutase small subunit</fullName>
        <ecNumber evidence="7">5.4.99.2</ecNumber>
    </submittedName>
</protein>
<comment type="cofactor">
    <cofactor evidence="1">
        <name>adenosylcob(III)alamin</name>
        <dbReference type="ChEBI" id="CHEBI:18408"/>
    </cofactor>
</comment>
<dbReference type="RefSeq" id="WP_158766392.1">
    <property type="nucleotide sequence ID" value="NZ_CP047045.1"/>
</dbReference>
<dbReference type="KEGG" id="tsv:DSM104635_02392"/>
<feature type="domain" description="Methylmalonyl-CoA mutase alpha/beta chain catalytic" evidence="6">
    <location>
        <begin position="37"/>
        <end position="443"/>
    </location>
</feature>
<dbReference type="EC" id="5.4.99.2" evidence="7"/>
<proteinExistence type="inferred from homology"/>
<evidence type="ECO:0000256" key="2">
    <source>
        <dbReference type="ARBA" id="ARBA00008465"/>
    </source>
</evidence>
<dbReference type="GO" id="GO:0046872">
    <property type="term" value="F:metal ion binding"/>
    <property type="evidence" value="ECO:0007669"/>
    <property type="project" value="InterPro"/>
</dbReference>
<dbReference type="AlphaFoldDB" id="A0A6I6MVA4"/>
<organism evidence="7 8">
    <name type="scientific">Terricaulis silvestris</name>
    <dbReference type="NCBI Taxonomy" id="2686094"/>
    <lineage>
        <taxon>Bacteria</taxon>
        <taxon>Pseudomonadati</taxon>
        <taxon>Pseudomonadota</taxon>
        <taxon>Alphaproteobacteria</taxon>
        <taxon>Caulobacterales</taxon>
        <taxon>Caulobacteraceae</taxon>
        <taxon>Terricaulis</taxon>
    </lineage>
</organism>
<dbReference type="InterPro" id="IPR006099">
    <property type="entry name" value="MeMalonylCoA_mutase_a/b_cat"/>
</dbReference>
<sequence>MSSDKTLQLGEPADEADWRALVEQGLKGAAWSRLVGKTADGIPLEPLYREPNMHTAEDVSGMPGAAPFVRGAGAGAWTIRQAFGHPDPARTNDEILADLQGGVGAIELVIDPHGKKGVAIRDEADFDLVLAGVVLEAAPVSLDAGGQRAAEWLAGKHKGVAAPGTAYNVDPIGTLMRTGEMDRYGLLEAALFAARIRATTPAATAIRVDARQVHEAGGTEAQEIATALSCGVEYLRSMTSEALTVQRLAIEDAGASIAFAMAVGPDVLIEAAKLRALRLCWARVLEASGASPAARAAHIHAFTSRRMMTRYDAWTNILRVSTAAFAAAVGGADDITTYPLTDALGLPTPFSRRVARNTQHVLLEECRLGHVADPAGGSWFVEKLTRDLADNAWAIMQQIEARGGIVAALQAGLPQDMVATARTERQRAIATRRETITGVTDYPLLDAAMPATEPRAFFSAKPTPEPPPDLKFAPLAPIRWAAPFEALRGRAETGSARPAVFFANLATLAEFAPRAQWSRNLLASGGVGSIGPEEAHATMETLIDALRLTKACVAIITGTDARYAEHAENAAQRLKAAGADWVLLAGKPGENEAKWRAAGVDQFVFAGQDAIKELETLHVALRIAL</sequence>
<evidence type="ECO:0000256" key="5">
    <source>
        <dbReference type="ARBA" id="ARBA00023285"/>
    </source>
</evidence>
<gene>
    <name evidence="7" type="primary">mutA</name>
    <name evidence="7" type="ORF">DSM104635_02392</name>
</gene>
<dbReference type="EMBL" id="CP047045">
    <property type="protein sequence ID" value="QGZ95542.1"/>
    <property type="molecule type" value="Genomic_DNA"/>
</dbReference>
<dbReference type="PANTHER" id="PTHR48101">
    <property type="entry name" value="METHYLMALONYL-COA MUTASE, MITOCHONDRIAL-RELATED"/>
    <property type="match status" value="1"/>
</dbReference>
<keyword evidence="4 7" id="KW-0413">Isomerase</keyword>
<evidence type="ECO:0000259" key="6">
    <source>
        <dbReference type="Pfam" id="PF01642"/>
    </source>
</evidence>
<evidence type="ECO:0000256" key="3">
    <source>
        <dbReference type="ARBA" id="ARBA00022628"/>
    </source>
</evidence>
<dbReference type="SUPFAM" id="SSF51703">
    <property type="entry name" value="Cobalamin (vitamin B12)-dependent enzymes"/>
    <property type="match status" value="1"/>
</dbReference>
<dbReference type="Gene3D" id="3.40.50.280">
    <property type="entry name" value="Cobalamin-binding domain"/>
    <property type="match status" value="1"/>
</dbReference>
<dbReference type="GO" id="GO:0005737">
    <property type="term" value="C:cytoplasm"/>
    <property type="evidence" value="ECO:0007669"/>
    <property type="project" value="TreeGrafter"/>
</dbReference>
<keyword evidence="3" id="KW-0846">Cobalamin</keyword>
<dbReference type="PANTHER" id="PTHR48101:SF4">
    <property type="entry name" value="METHYLMALONYL-COA MUTASE, MITOCHONDRIAL"/>
    <property type="match status" value="1"/>
</dbReference>
<dbReference type="InterPro" id="IPR016176">
    <property type="entry name" value="Cbl-dep_enz_cat"/>
</dbReference>
<evidence type="ECO:0000256" key="1">
    <source>
        <dbReference type="ARBA" id="ARBA00001922"/>
    </source>
</evidence>
<reference evidence="8" key="1">
    <citation type="submission" date="2019-12" db="EMBL/GenBank/DDBJ databases">
        <title>Complete genome of Terracaulis silvestris 0127_4.</title>
        <authorList>
            <person name="Vieira S."/>
            <person name="Riedel T."/>
            <person name="Sproer C."/>
            <person name="Pascual J."/>
            <person name="Boedeker C."/>
            <person name="Overmann J."/>
        </authorList>
    </citation>
    <scope>NUCLEOTIDE SEQUENCE [LARGE SCALE GENOMIC DNA]</scope>
    <source>
        <strain evidence="8">0127_4</strain>
    </source>
</reference>